<dbReference type="PANTHER" id="PTHR33745">
    <property type="entry name" value="RSBT ANTAGONIST PROTEIN RSBS-RELATED"/>
    <property type="match status" value="1"/>
</dbReference>
<gene>
    <name evidence="3" type="ORF">JOC83_002648</name>
</gene>
<dbReference type="SUPFAM" id="SSF52091">
    <property type="entry name" value="SpoIIaa-like"/>
    <property type="match status" value="1"/>
</dbReference>
<reference evidence="3 4" key="1">
    <citation type="submission" date="2021-01" db="EMBL/GenBank/DDBJ databases">
        <title>Genomic Encyclopedia of Type Strains, Phase IV (KMG-IV): sequencing the most valuable type-strain genomes for metagenomic binning, comparative biology and taxonomic classification.</title>
        <authorList>
            <person name="Goeker M."/>
        </authorList>
    </citation>
    <scope>NUCLEOTIDE SEQUENCE [LARGE SCALE GENOMIC DNA]</scope>
    <source>
        <strain evidence="3 4">DSM 104297</strain>
    </source>
</reference>
<comment type="caution">
    <text evidence="3">The sequence shown here is derived from an EMBL/GenBank/DDBJ whole genome shotgun (WGS) entry which is preliminary data.</text>
</comment>
<protein>
    <submittedName>
        <fullName evidence="3">Anti-anti-sigma regulatory factor</fullName>
    </submittedName>
</protein>
<organism evidence="3 4">
    <name type="scientific">Priestia iocasae</name>
    <dbReference type="NCBI Taxonomy" id="2291674"/>
    <lineage>
        <taxon>Bacteria</taxon>
        <taxon>Bacillati</taxon>
        <taxon>Bacillota</taxon>
        <taxon>Bacilli</taxon>
        <taxon>Bacillales</taxon>
        <taxon>Bacillaceae</taxon>
        <taxon>Priestia</taxon>
    </lineage>
</organism>
<keyword evidence="4" id="KW-1185">Reference proteome</keyword>
<evidence type="ECO:0000256" key="1">
    <source>
        <dbReference type="ARBA" id="ARBA00022553"/>
    </source>
</evidence>
<dbReference type="RefSeq" id="WP_205187753.1">
    <property type="nucleotide sequence ID" value="NZ_JAFBFC010000004.1"/>
</dbReference>
<evidence type="ECO:0000313" key="4">
    <source>
        <dbReference type="Proteomes" id="UP000809829"/>
    </source>
</evidence>
<proteinExistence type="predicted"/>
<dbReference type="EMBL" id="JAFBFC010000004">
    <property type="protein sequence ID" value="MBM7703799.1"/>
    <property type="molecule type" value="Genomic_DNA"/>
</dbReference>
<dbReference type="PROSITE" id="PS50801">
    <property type="entry name" value="STAS"/>
    <property type="match status" value="1"/>
</dbReference>
<dbReference type="Pfam" id="PF01740">
    <property type="entry name" value="STAS"/>
    <property type="match status" value="1"/>
</dbReference>
<accession>A0ABS2QWE8</accession>
<sequence>MHAIGQLPSKLNGHSILENIQETIIVADLHYQIQWLNSTAVETLSPLFHLYGVKHIDDVIGLHMDMFHSSPAHQQQIMKGLESTHRARITIKNLYVAETVIHPIYNEEGEKKAYLLMLLDVTKQAKREQENEQMIEDLSSPLLKIWDEVLALPIVGKLDHSRSTKLAEKVLQECVKERARYFLIDLSSLKTMDDDSGHHINIIHEALRLIGTTCLIVGISAQMAQSIVSLDYHWKTFGNVRQGIAYILKQEGKRITSIDN</sequence>
<evidence type="ECO:0000259" key="2">
    <source>
        <dbReference type="PROSITE" id="PS50801"/>
    </source>
</evidence>
<dbReference type="Gene3D" id="3.30.750.24">
    <property type="entry name" value="STAS domain"/>
    <property type="match status" value="1"/>
</dbReference>
<name>A0ABS2QWE8_9BACI</name>
<keyword evidence="1" id="KW-0597">Phosphoprotein</keyword>
<dbReference type="InterPro" id="IPR036513">
    <property type="entry name" value="STAS_dom_sf"/>
</dbReference>
<dbReference type="SUPFAM" id="SSF55785">
    <property type="entry name" value="PYP-like sensor domain (PAS domain)"/>
    <property type="match status" value="1"/>
</dbReference>
<dbReference type="CDD" id="cd07041">
    <property type="entry name" value="STAS_RsbR_RsbS_like"/>
    <property type="match status" value="1"/>
</dbReference>
<dbReference type="PANTHER" id="PTHR33745:SF3">
    <property type="entry name" value="RSBT CO-ANTAGONIST PROTEIN RSBRC"/>
    <property type="match status" value="1"/>
</dbReference>
<feature type="domain" description="STAS" evidence="2">
    <location>
        <begin position="139"/>
        <end position="227"/>
    </location>
</feature>
<dbReference type="InterPro" id="IPR002645">
    <property type="entry name" value="STAS_dom"/>
</dbReference>
<dbReference type="Gene3D" id="3.30.450.20">
    <property type="entry name" value="PAS domain"/>
    <property type="match status" value="1"/>
</dbReference>
<dbReference type="Proteomes" id="UP000809829">
    <property type="component" value="Unassembled WGS sequence"/>
</dbReference>
<dbReference type="InterPro" id="IPR051932">
    <property type="entry name" value="Bact_StressResp_Reg"/>
</dbReference>
<evidence type="ECO:0000313" key="3">
    <source>
        <dbReference type="EMBL" id="MBM7703799.1"/>
    </source>
</evidence>
<dbReference type="InterPro" id="IPR035965">
    <property type="entry name" value="PAS-like_dom_sf"/>
</dbReference>